<evidence type="ECO:0000256" key="1">
    <source>
        <dbReference type="SAM" id="MobiDB-lite"/>
    </source>
</evidence>
<dbReference type="SUPFAM" id="SSF53098">
    <property type="entry name" value="Ribonuclease H-like"/>
    <property type="match status" value="1"/>
</dbReference>
<name>A0A232FBC4_9HYME</name>
<organism evidence="2 3">
    <name type="scientific">Trichomalopsis sarcophagae</name>
    <dbReference type="NCBI Taxonomy" id="543379"/>
    <lineage>
        <taxon>Eukaryota</taxon>
        <taxon>Metazoa</taxon>
        <taxon>Ecdysozoa</taxon>
        <taxon>Arthropoda</taxon>
        <taxon>Hexapoda</taxon>
        <taxon>Insecta</taxon>
        <taxon>Pterygota</taxon>
        <taxon>Neoptera</taxon>
        <taxon>Endopterygota</taxon>
        <taxon>Hymenoptera</taxon>
        <taxon>Apocrita</taxon>
        <taxon>Proctotrupomorpha</taxon>
        <taxon>Chalcidoidea</taxon>
        <taxon>Pteromalidae</taxon>
        <taxon>Pteromalinae</taxon>
        <taxon>Trichomalopsis</taxon>
    </lineage>
</organism>
<accession>A0A232FBC4</accession>
<protein>
    <submittedName>
        <fullName evidence="2">Uncharacterized protein</fullName>
    </submittedName>
</protein>
<dbReference type="Gene3D" id="3.30.420.10">
    <property type="entry name" value="Ribonuclease H-like superfamily/Ribonuclease H"/>
    <property type="match status" value="1"/>
</dbReference>
<proteinExistence type="predicted"/>
<gene>
    <name evidence="2" type="ORF">TSAR_008577</name>
</gene>
<evidence type="ECO:0000313" key="3">
    <source>
        <dbReference type="Proteomes" id="UP000215335"/>
    </source>
</evidence>
<evidence type="ECO:0000313" key="2">
    <source>
        <dbReference type="EMBL" id="OXU28131.1"/>
    </source>
</evidence>
<dbReference type="AlphaFoldDB" id="A0A232FBC4"/>
<dbReference type="Proteomes" id="UP000215335">
    <property type="component" value="Unassembled WGS sequence"/>
</dbReference>
<dbReference type="GO" id="GO:0003676">
    <property type="term" value="F:nucleic acid binding"/>
    <property type="evidence" value="ECO:0007669"/>
    <property type="project" value="InterPro"/>
</dbReference>
<dbReference type="InterPro" id="IPR036397">
    <property type="entry name" value="RNaseH_sf"/>
</dbReference>
<dbReference type="InterPro" id="IPR012337">
    <property type="entry name" value="RNaseH-like_sf"/>
</dbReference>
<keyword evidence="3" id="KW-1185">Reference proteome</keyword>
<feature type="region of interest" description="Disordered" evidence="1">
    <location>
        <begin position="1"/>
        <end position="21"/>
    </location>
</feature>
<feature type="compositionally biased region" description="Polar residues" evidence="1">
    <location>
        <begin position="10"/>
        <end position="21"/>
    </location>
</feature>
<sequence>MPNIDLDSGNKISNSKGPNTKFDSIFPEKDNVIHIFTDGSKLNENNVSSVGFATWSKDTAFNSSYKILDKASIYIYTAECKALIKFIDRITDKSKCEFLIFSDSKRKMKGIFHFEQFGNIKDNKPWFNNIRLSRKAIVLINRIRCGHGEFIDNIECKILIWRRYEGNIAHVATIALK</sequence>
<comment type="caution">
    <text evidence="2">The sequence shown here is derived from an EMBL/GenBank/DDBJ whole genome shotgun (WGS) entry which is preliminary data.</text>
</comment>
<reference evidence="2 3" key="1">
    <citation type="journal article" date="2017" name="Curr. Biol.">
        <title>The Evolution of Venom by Co-option of Single-Copy Genes.</title>
        <authorList>
            <person name="Martinson E.O."/>
            <person name="Mrinalini"/>
            <person name="Kelkar Y.D."/>
            <person name="Chang C.H."/>
            <person name="Werren J.H."/>
        </authorList>
    </citation>
    <scope>NUCLEOTIDE SEQUENCE [LARGE SCALE GENOMIC DNA]</scope>
    <source>
        <strain evidence="2 3">Alberta</strain>
        <tissue evidence="2">Whole body</tissue>
    </source>
</reference>
<dbReference type="EMBL" id="NNAY01000474">
    <property type="protein sequence ID" value="OXU28131.1"/>
    <property type="molecule type" value="Genomic_DNA"/>
</dbReference>